<evidence type="ECO:0000256" key="2">
    <source>
        <dbReference type="ARBA" id="ARBA00022448"/>
    </source>
</evidence>
<dbReference type="PROSITE" id="PS50928">
    <property type="entry name" value="ABC_TM1"/>
    <property type="match status" value="1"/>
</dbReference>
<dbReference type="Pfam" id="PF00528">
    <property type="entry name" value="BPD_transp_1"/>
    <property type="match status" value="1"/>
</dbReference>
<dbReference type="OrthoDB" id="2063054at2"/>
<keyword evidence="11" id="KW-1185">Reference proteome</keyword>
<evidence type="ECO:0000256" key="7">
    <source>
        <dbReference type="RuleBase" id="RU363032"/>
    </source>
</evidence>
<feature type="compositionally biased region" description="Polar residues" evidence="8">
    <location>
        <begin position="1"/>
        <end position="18"/>
    </location>
</feature>
<dbReference type="CDD" id="cd06261">
    <property type="entry name" value="TM_PBP2"/>
    <property type="match status" value="1"/>
</dbReference>
<dbReference type="EMBL" id="QMIG01000002">
    <property type="protein sequence ID" value="RAW17929.1"/>
    <property type="molecule type" value="Genomic_DNA"/>
</dbReference>
<reference evidence="10 11" key="1">
    <citation type="submission" date="2018-06" db="EMBL/GenBank/DDBJ databases">
        <title>Phytoactinopolyspora halophila sp. nov., a novel halophilic actinomycete isolated from a saline soil in China.</title>
        <authorList>
            <person name="Tang S.-K."/>
        </authorList>
    </citation>
    <scope>NUCLEOTIDE SEQUENCE [LARGE SCALE GENOMIC DNA]</scope>
    <source>
        <strain evidence="10 11">YIM 96934</strain>
    </source>
</reference>
<evidence type="ECO:0000256" key="8">
    <source>
        <dbReference type="SAM" id="MobiDB-lite"/>
    </source>
</evidence>
<feature type="region of interest" description="Disordered" evidence="8">
    <location>
        <begin position="1"/>
        <end position="24"/>
    </location>
</feature>
<accession>A0A329R1U0</accession>
<evidence type="ECO:0000256" key="4">
    <source>
        <dbReference type="ARBA" id="ARBA00022692"/>
    </source>
</evidence>
<feature type="transmembrane region" description="Helical" evidence="7">
    <location>
        <begin position="30"/>
        <end position="55"/>
    </location>
</feature>
<evidence type="ECO:0000313" key="11">
    <source>
        <dbReference type="Proteomes" id="UP000250462"/>
    </source>
</evidence>
<dbReference type="PANTHER" id="PTHR43744">
    <property type="entry name" value="ABC TRANSPORTER PERMEASE PROTEIN MG189-RELATED-RELATED"/>
    <property type="match status" value="1"/>
</dbReference>
<comment type="similarity">
    <text evidence="7">Belongs to the binding-protein-dependent transport system permease family.</text>
</comment>
<dbReference type="SUPFAM" id="SSF161098">
    <property type="entry name" value="MetI-like"/>
    <property type="match status" value="1"/>
</dbReference>
<sequence length="291" mass="32573">MTVLKTTADTPSSAMTQQPPRRSRWRGRRWPLNMLLLVISLITVTPFFLMVILALSPADSAGIPQQLPERLTLDNISRMLGASGFIRWTINTIIYSVVSVVIVLLAAAMAGYAFARKRFPGRQVLMWSFLATLMVPVQAMIIPYFVLISNLEGVNTYWGLIVPTLANAQAVFLMRQFIRDLPEELFEAAKVDGAPEWRVFFQLVLPLTKPVLATLGIFVFLWHWNDFLWPLVVAQSDDMRTLTVGLATLRTADVSTPELMAGATISVIPCIIVFFVLQRYLVNSIAMTGIK</sequence>
<keyword evidence="3" id="KW-1003">Cell membrane</keyword>
<evidence type="ECO:0000259" key="9">
    <source>
        <dbReference type="PROSITE" id="PS50928"/>
    </source>
</evidence>
<evidence type="ECO:0000256" key="3">
    <source>
        <dbReference type="ARBA" id="ARBA00022475"/>
    </source>
</evidence>
<dbReference type="GO" id="GO:0055085">
    <property type="term" value="P:transmembrane transport"/>
    <property type="evidence" value="ECO:0007669"/>
    <property type="project" value="InterPro"/>
</dbReference>
<name>A0A329R1U0_9ACTN</name>
<feature type="transmembrane region" description="Helical" evidence="7">
    <location>
        <begin position="259"/>
        <end position="277"/>
    </location>
</feature>
<keyword evidence="2 7" id="KW-0813">Transport</keyword>
<feature type="transmembrane region" description="Helical" evidence="7">
    <location>
        <begin position="157"/>
        <end position="178"/>
    </location>
</feature>
<dbReference type="AlphaFoldDB" id="A0A329R1U0"/>
<feature type="transmembrane region" description="Helical" evidence="7">
    <location>
        <begin position="124"/>
        <end position="145"/>
    </location>
</feature>
<gene>
    <name evidence="10" type="ORF">DPM12_03525</name>
</gene>
<dbReference type="Gene3D" id="1.10.3720.10">
    <property type="entry name" value="MetI-like"/>
    <property type="match status" value="1"/>
</dbReference>
<keyword evidence="5 7" id="KW-1133">Transmembrane helix</keyword>
<evidence type="ECO:0000256" key="1">
    <source>
        <dbReference type="ARBA" id="ARBA00004651"/>
    </source>
</evidence>
<evidence type="ECO:0000256" key="5">
    <source>
        <dbReference type="ARBA" id="ARBA00022989"/>
    </source>
</evidence>
<organism evidence="10 11">
    <name type="scientific">Phytoactinopolyspora halophila</name>
    <dbReference type="NCBI Taxonomy" id="1981511"/>
    <lineage>
        <taxon>Bacteria</taxon>
        <taxon>Bacillati</taxon>
        <taxon>Actinomycetota</taxon>
        <taxon>Actinomycetes</taxon>
        <taxon>Jiangellales</taxon>
        <taxon>Jiangellaceae</taxon>
        <taxon>Phytoactinopolyspora</taxon>
    </lineage>
</organism>
<keyword evidence="6 7" id="KW-0472">Membrane</keyword>
<protein>
    <submittedName>
        <fullName evidence="10">Carbohydrate ABC transporter permease</fullName>
    </submittedName>
</protein>
<proteinExistence type="inferred from homology"/>
<dbReference type="InterPro" id="IPR000515">
    <property type="entry name" value="MetI-like"/>
</dbReference>
<feature type="domain" description="ABC transmembrane type-1" evidence="9">
    <location>
        <begin position="89"/>
        <end position="277"/>
    </location>
</feature>
<comment type="caution">
    <text evidence="10">The sequence shown here is derived from an EMBL/GenBank/DDBJ whole genome shotgun (WGS) entry which is preliminary data.</text>
</comment>
<keyword evidence="4 7" id="KW-0812">Transmembrane</keyword>
<dbReference type="PANTHER" id="PTHR43744:SF12">
    <property type="entry name" value="ABC TRANSPORTER PERMEASE PROTEIN MG189-RELATED"/>
    <property type="match status" value="1"/>
</dbReference>
<comment type="subcellular location">
    <subcellularLocation>
        <location evidence="1 7">Cell membrane</location>
        <topology evidence="1 7">Multi-pass membrane protein</topology>
    </subcellularLocation>
</comment>
<dbReference type="InterPro" id="IPR035906">
    <property type="entry name" value="MetI-like_sf"/>
</dbReference>
<dbReference type="RefSeq" id="WP_112256888.1">
    <property type="nucleotide sequence ID" value="NZ_QMIG01000002.1"/>
</dbReference>
<feature type="transmembrane region" description="Helical" evidence="7">
    <location>
        <begin position="199"/>
        <end position="222"/>
    </location>
</feature>
<dbReference type="GO" id="GO:0005886">
    <property type="term" value="C:plasma membrane"/>
    <property type="evidence" value="ECO:0007669"/>
    <property type="project" value="UniProtKB-SubCell"/>
</dbReference>
<feature type="transmembrane region" description="Helical" evidence="7">
    <location>
        <begin position="93"/>
        <end position="115"/>
    </location>
</feature>
<dbReference type="Proteomes" id="UP000250462">
    <property type="component" value="Unassembled WGS sequence"/>
</dbReference>
<evidence type="ECO:0000256" key="6">
    <source>
        <dbReference type="ARBA" id="ARBA00023136"/>
    </source>
</evidence>
<evidence type="ECO:0000313" key="10">
    <source>
        <dbReference type="EMBL" id="RAW17929.1"/>
    </source>
</evidence>